<keyword evidence="4" id="KW-0804">Transcription</keyword>
<dbReference type="PANTHER" id="PTHR43133">
    <property type="entry name" value="RNA POLYMERASE ECF-TYPE SIGMA FACTO"/>
    <property type="match status" value="1"/>
</dbReference>
<dbReference type="SUPFAM" id="SSF88659">
    <property type="entry name" value="Sigma3 and sigma4 domains of RNA polymerase sigma factors"/>
    <property type="match status" value="1"/>
</dbReference>
<dbReference type="InterPro" id="IPR013325">
    <property type="entry name" value="RNA_pol_sigma_r2"/>
</dbReference>
<evidence type="ECO:0000256" key="2">
    <source>
        <dbReference type="ARBA" id="ARBA00023015"/>
    </source>
</evidence>
<dbReference type="Proteomes" id="UP000831782">
    <property type="component" value="Chromosome"/>
</dbReference>
<dbReference type="Gene3D" id="1.10.10.10">
    <property type="entry name" value="Winged helix-like DNA-binding domain superfamily/Winged helix DNA-binding domain"/>
    <property type="match status" value="1"/>
</dbReference>
<dbReference type="InterPro" id="IPR013324">
    <property type="entry name" value="RNA_pol_sigma_r3/r4-like"/>
</dbReference>
<evidence type="ECO:0000256" key="3">
    <source>
        <dbReference type="ARBA" id="ARBA00023082"/>
    </source>
</evidence>
<dbReference type="PANTHER" id="PTHR43133:SF60">
    <property type="entry name" value="RNA POLYMERASE SIGMA FACTOR SIGV"/>
    <property type="match status" value="1"/>
</dbReference>
<dbReference type="InterPro" id="IPR039425">
    <property type="entry name" value="RNA_pol_sigma-70-like"/>
</dbReference>
<evidence type="ECO:0000313" key="7">
    <source>
        <dbReference type="EMBL" id="UOQ50366.1"/>
    </source>
</evidence>
<dbReference type="RefSeq" id="WP_244723963.1">
    <property type="nucleotide sequence ID" value="NZ_CP095072.1"/>
</dbReference>
<evidence type="ECO:0000256" key="1">
    <source>
        <dbReference type="ARBA" id="ARBA00010641"/>
    </source>
</evidence>
<dbReference type="EMBL" id="CP095072">
    <property type="protein sequence ID" value="UOQ50366.1"/>
    <property type="molecule type" value="Genomic_DNA"/>
</dbReference>
<proteinExistence type="inferred from homology"/>
<dbReference type="InterPro" id="IPR036388">
    <property type="entry name" value="WH-like_DNA-bd_sf"/>
</dbReference>
<dbReference type="Pfam" id="PF04542">
    <property type="entry name" value="Sigma70_r2"/>
    <property type="match status" value="1"/>
</dbReference>
<dbReference type="InterPro" id="IPR014284">
    <property type="entry name" value="RNA_pol_sigma-70_dom"/>
</dbReference>
<dbReference type="InterPro" id="IPR007627">
    <property type="entry name" value="RNA_pol_sigma70_r2"/>
</dbReference>
<feature type="domain" description="RNA polymerase sigma factor 70 region 4 type 2" evidence="6">
    <location>
        <begin position="121"/>
        <end position="172"/>
    </location>
</feature>
<protein>
    <submittedName>
        <fullName evidence="7">Sigma-70 family RNA polymerase sigma factor</fullName>
    </submittedName>
</protein>
<evidence type="ECO:0000259" key="5">
    <source>
        <dbReference type="Pfam" id="PF04542"/>
    </source>
</evidence>
<evidence type="ECO:0000313" key="8">
    <source>
        <dbReference type="Proteomes" id="UP000831782"/>
    </source>
</evidence>
<dbReference type="InterPro" id="IPR013249">
    <property type="entry name" value="RNA_pol_sigma70_r4_t2"/>
</dbReference>
<feature type="domain" description="RNA polymerase sigma-70 region 2" evidence="5">
    <location>
        <begin position="20"/>
        <end position="84"/>
    </location>
</feature>
<gene>
    <name evidence="7" type="ORF">MUN88_10065</name>
</gene>
<dbReference type="CDD" id="cd06171">
    <property type="entry name" value="Sigma70_r4"/>
    <property type="match status" value="1"/>
</dbReference>
<comment type="similarity">
    <text evidence="1">Belongs to the sigma-70 factor family. ECF subfamily.</text>
</comment>
<dbReference type="NCBIfam" id="TIGR02937">
    <property type="entry name" value="sigma70-ECF"/>
    <property type="match status" value="1"/>
</dbReference>
<evidence type="ECO:0000256" key="4">
    <source>
        <dbReference type="ARBA" id="ARBA00023163"/>
    </source>
</evidence>
<organism evidence="7 8">
    <name type="scientific">Gracilibacillus caseinilyticus</name>
    <dbReference type="NCBI Taxonomy" id="2932256"/>
    <lineage>
        <taxon>Bacteria</taxon>
        <taxon>Bacillati</taxon>
        <taxon>Bacillota</taxon>
        <taxon>Bacilli</taxon>
        <taxon>Bacillales</taxon>
        <taxon>Bacillaceae</taxon>
        <taxon>Gracilibacillus</taxon>
    </lineage>
</organism>
<sequence length="186" mass="22286">MEIDDRFEHVQSKEELLNELIHYYGNDLKRIAYSYVKDMAQCDDIVQEVFISCYQHLHTFRGDAEYKTWLIRITLNKCKDYHRKWSFRNLIYHSSIQKQVDKESIRHSAEQEVIQQEGANEIFDAIATLKPKYKEVLILYYVQDLTLKEISEIMKLNLNTIKTRFNRGKTQLQKELKRRGYNNGSV</sequence>
<dbReference type="SUPFAM" id="SSF88946">
    <property type="entry name" value="Sigma2 domain of RNA polymerase sigma factors"/>
    <property type="match status" value="1"/>
</dbReference>
<reference evidence="7 8" key="1">
    <citation type="submission" date="2022-04" db="EMBL/GenBank/DDBJ databases">
        <title>Gracilibacillus sp. isolated from saltern.</title>
        <authorList>
            <person name="Won M."/>
            <person name="Lee C.-M."/>
            <person name="Woen H.-Y."/>
            <person name="Kwon S.-W."/>
        </authorList>
    </citation>
    <scope>NUCLEOTIDE SEQUENCE [LARGE SCALE GENOMIC DNA]</scope>
    <source>
        <strain evidence="7 8">SSWR10-1</strain>
    </source>
</reference>
<accession>A0ABY4F7D5</accession>
<keyword evidence="8" id="KW-1185">Reference proteome</keyword>
<keyword evidence="2" id="KW-0805">Transcription regulation</keyword>
<keyword evidence="3" id="KW-0731">Sigma factor</keyword>
<name>A0ABY4F7D5_9BACI</name>
<evidence type="ECO:0000259" key="6">
    <source>
        <dbReference type="Pfam" id="PF08281"/>
    </source>
</evidence>
<dbReference type="Gene3D" id="1.10.1740.10">
    <property type="match status" value="1"/>
</dbReference>
<dbReference type="Pfam" id="PF08281">
    <property type="entry name" value="Sigma70_r4_2"/>
    <property type="match status" value="1"/>
</dbReference>